<reference evidence="5" key="1">
    <citation type="submission" date="2020-10" db="EMBL/GenBank/DDBJ databases">
        <authorList>
            <person name="Kikuchi T."/>
        </authorList>
    </citation>
    <scope>NUCLEOTIDE SEQUENCE</scope>
    <source>
        <strain evidence="5">NKZ352</strain>
    </source>
</reference>
<name>A0A8S1HI66_9PELO</name>
<proteinExistence type="inferred from homology"/>
<evidence type="ECO:0000256" key="1">
    <source>
        <dbReference type="ARBA" id="ARBA00004604"/>
    </source>
</evidence>
<dbReference type="GO" id="GO:0042273">
    <property type="term" value="P:ribosomal large subunit biogenesis"/>
    <property type="evidence" value="ECO:0007669"/>
    <property type="project" value="TreeGrafter"/>
</dbReference>
<dbReference type="InterPro" id="IPR019002">
    <property type="entry name" value="Ribosome_biogenesis_Nop16"/>
</dbReference>
<comment type="similarity">
    <text evidence="2">Belongs to the NOP16 family.</text>
</comment>
<evidence type="ECO:0000313" key="5">
    <source>
        <dbReference type="EMBL" id="CAD6192930.1"/>
    </source>
</evidence>
<keyword evidence="6" id="KW-1185">Reference proteome</keyword>
<dbReference type="PANTHER" id="PTHR13243">
    <property type="entry name" value="HSPC111 PROTEIN-RELATED"/>
    <property type="match status" value="1"/>
</dbReference>
<protein>
    <recommendedName>
        <fullName evidence="3">Nucleolar protein 16</fullName>
    </recommendedName>
</protein>
<comment type="caution">
    <text evidence="5">The sequence shown here is derived from an EMBL/GenBank/DDBJ whole genome shotgun (WGS) entry which is preliminary data.</text>
</comment>
<evidence type="ECO:0000313" key="6">
    <source>
        <dbReference type="Proteomes" id="UP000835052"/>
    </source>
</evidence>
<comment type="subcellular location">
    <subcellularLocation>
        <location evidence="1">Nucleus</location>
        <location evidence="1">Nucleolus</location>
    </subcellularLocation>
</comment>
<dbReference type="EMBL" id="CAJGYM010000030">
    <property type="protein sequence ID" value="CAD6192930.1"/>
    <property type="molecule type" value="Genomic_DNA"/>
</dbReference>
<evidence type="ECO:0000256" key="4">
    <source>
        <dbReference type="ARBA" id="ARBA00023242"/>
    </source>
</evidence>
<dbReference type="GO" id="GO:0005730">
    <property type="term" value="C:nucleolus"/>
    <property type="evidence" value="ECO:0007669"/>
    <property type="project" value="UniProtKB-SubCell"/>
</dbReference>
<dbReference type="AlphaFoldDB" id="A0A8S1HI66"/>
<dbReference type="Pfam" id="PF09420">
    <property type="entry name" value="Nop16"/>
    <property type="match status" value="1"/>
</dbReference>
<evidence type="ECO:0000256" key="2">
    <source>
        <dbReference type="ARBA" id="ARBA00008479"/>
    </source>
</evidence>
<accession>A0A8S1HI66</accession>
<organism evidence="5 6">
    <name type="scientific">Caenorhabditis auriculariae</name>
    <dbReference type="NCBI Taxonomy" id="2777116"/>
    <lineage>
        <taxon>Eukaryota</taxon>
        <taxon>Metazoa</taxon>
        <taxon>Ecdysozoa</taxon>
        <taxon>Nematoda</taxon>
        <taxon>Chromadorea</taxon>
        <taxon>Rhabditida</taxon>
        <taxon>Rhabditina</taxon>
        <taxon>Rhabditomorpha</taxon>
        <taxon>Rhabditoidea</taxon>
        <taxon>Rhabditidae</taxon>
        <taxon>Peloderinae</taxon>
        <taxon>Caenorhabditis</taxon>
    </lineage>
</organism>
<gene>
    <name evidence="5" type="ORF">CAUJ_LOCUS8849</name>
</gene>
<sequence>MPRGVKKRGNATKFTNVRHKRRYLKKKEDKKQLSRSTVKVIKDSWKTSKTTRENIVDMGLAFDPNEVVPIQQARRNIIDTVPMEGVDFEPPKIKKVKKGRPVDMKQANRVVSTLEKDAATSEEAQKAQDRKFKLFHRETELCVYMLAKHGEDFESMCRDPRNLWQYTPKQWAKKIRVYKDSPYYKVLETV</sequence>
<evidence type="ECO:0000256" key="3">
    <source>
        <dbReference type="ARBA" id="ARBA00015522"/>
    </source>
</evidence>
<dbReference type="Proteomes" id="UP000835052">
    <property type="component" value="Unassembled WGS sequence"/>
</dbReference>
<dbReference type="PANTHER" id="PTHR13243:SF1">
    <property type="entry name" value="NUCLEOLAR PROTEIN 16"/>
    <property type="match status" value="1"/>
</dbReference>
<keyword evidence="4" id="KW-0539">Nucleus</keyword>
<dbReference type="OrthoDB" id="285729at2759"/>